<dbReference type="Proteomes" id="UP000281553">
    <property type="component" value="Unassembled WGS sequence"/>
</dbReference>
<keyword evidence="1" id="KW-0175">Coiled coil</keyword>
<protein>
    <submittedName>
        <fullName evidence="3">Uncharacterized protein</fullName>
    </submittedName>
</protein>
<feature type="coiled-coil region" evidence="1">
    <location>
        <begin position="94"/>
        <end position="121"/>
    </location>
</feature>
<dbReference type="EMBL" id="UYRU01074622">
    <property type="protein sequence ID" value="VDN24851.1"/>
    <property type="molecule type" value="Genomic_DNA"/>
</dbReference>
<feature type="coiled-coil region" evidence="1">
    <location>
        <begin position="17"/>
        <end position="58"/>
    </location>
</feature>
<reference evidence="3 4" key="1">
    <citation type="submission" date="2018-11" db="EMBL/GenBank/DDBJ databases">
        <authorList>
            <consortium name="Pathogen Informatics"/>
        </authorList>
    </citation>
    <scope>NUCLEOTIDE SEQUENCE [LARGE SCALE GENOMIC DNA]</scope>
</reference>
<evidence type="ECO:0000313" key="3">
    <source>
        <dbReference type="EMBL" id="VDN24851.1"/>
    </source>
</evidence>
<organism evidence="3 4">
    <name type="scientific">Dibothriocephalus latus</name>
    <name type="common">Fish tapeworm</name>
    <name type="synonym">Diphyllobothrium latum</name>
    <dbReference type="NCBI Taxonomy" id="60516"/>
    <lineage>
        <taxon>Eukaryota</taxon>
        <taxon>Metazoa</taxon>
        <taxon>Spiralia</taxon>
        <taxon>Lophotrochozoa</taxon>
        <taxon>Platyhelminthes</taxon>
        <taxon>Cestoda</taxon>
        <taxon>Eucestoda</taxon>
        <taxon>Diphyllobothriidea</taxon>
        <taxon>Diphyllobothriidae</taxon>
        <taxon>Dibothriocephalus</taxon>
    </lineage>
</organism>
<dbReference type="AlphaFoldDB" id="A0A3P7N1R6"/>
<feature type="region of interest" description="Disordered" evidence="2">
    <location>
        <begin position="65"/>
        <end position="92"/>
    </location>
</feature>
<evidence type="ECO:0000256" key="1">
    <source>
        <dbReference type="SAM" id="Coils"/>
    </source>
</evidence>
<evidence type="ECO:0000313" key="4">
    <source>
        <dbReference type="Proteomes" id="UP000281553"/>
    </source>
</evidence>
<keyword evidence="4" id="KW-1185">Reference proteome</keyword>
<accession>A0A3P7N1R6</accession>
<sequence>MKNFILSSNSAGNSAEVGDLVTAYTELREEVEELRENYRKAKESAEQLTRERDFLKAKVNERQIYSDQGTSSSTEDDVFRSSNGTVQSVTAGPSEDFARRMQQLREEKDKWERYANRLVEKVMETHPEILDSAVANNSANLSEFDRKLYQSMRRQRQTRQAVATACQDARVETAESVAQTRRRRIDKIRDFFRRHKKH</sequence>
<feature type="compositionally biased region" description="Polar residues" evidence="2">
    <location>
        <begin position="80"/>
        <end position="91"/>
    </location>
</feature>
<name>A0A3P7N1R6_DIBLA</name>
<evidence type="ECO:0000256" key="2">
    <source>
        <dbReference type="SAM" id="MobiDB-lite"/>
    </source>
</evidence>
<proteinExistence type="predicted"/>
<gene>
    <name evidence="3" type="ORF">DILT_LOCUS14517</name>
</gene>